<comment type="similarity">
    <text evidence="2 7">Belongs to the ExbD/TolR family.</text>
</comment>
<evidence type="ECO:0000256" key="1">
    <source>
        <dbReference type="ARBA" id="ARBA00004162"/>
    </source>
</evidence>
<evidence type="ECO:0000256" key="6">
    <source>
        <dbReference type="ARBA" id="ARBA00023136"/>
    </source>
</evidence>
<evidence type="ECO:0000256" key="7">
    <source>
        <dbReference type="RuleBase" id="RU003879"/>
    </source>
</evidence>
<keyword evidence="4 7" id="KW-0812">Transmembrane</keyword>
<evidence type="ECO:0000256" key="4">
    <source>
        <dbReference type="ARBA" id="ARBA00022692"/>
    </source>
</evidence>
<feature type="transmembrane region" description="Helical" evidence="8">
    <location>
        <begin position="21"/>
        <end position="41"/>
    </location>
</feature>
<protein>
    <recommendedName>
        <fullName evidence="11">Biopolymer transporter ExbD</fullName>
    </recommendedName>
</protein>
<dbReference type="AlphaFoldDB" id="A0AA37W684"/>
<comment type="subcellular location">
    <subcellularLocation>
        <location evidence="1">Cell membrane</location>
        <topology evidence="1">Single-pass membrane protein</topology>
    </subcellularLocation>
    <subcellularLocation>
        <location evidence="7">Cell membrane</location>
        <topology evidence="7">Single-pass type II membrane protein</topology>
    </subcellularLocation>
</comment>
<evidence type="ECO:0000313" key="9">
    <source>
        <dbReference type="EMBL" id="GLQ30058.1"/>
    </source>
</evidence>
<evidence type="ECO:0008006" key="11">
    <source>
        <dbReference type="Google" id="ProtNLM"/>
    </source>
</evidence>
<dbReference type="Proteomes" id="UP001161389">
    <property type="component" value="Unassembled WGS sequence"/>
</dbReference>
<evidence type="ECO:0000313" key="10">
    <source>
        <dbReference type="Proteomes" id="UP001161389"/>
    </source>
</evidence>
<evidence type="ECO:0000256" key="3">
    <source>
        <dbReference type="ARBA" id="ARBA00022475"/>
    </source>
</evidence>
<keyword evidence="5 8" id="KW-1133">Transmembrane helix</keyword>
<dbReference type="InterPro" id="IPR003400">
    <property type="entry name" value="ExbD"/>
</dbReference>
<dbReference type="EMBL" id="BSNM01000003">
    <property type="protein sequence ID" value="GLQ30058.1"/>
    <property type="molecule type" value="Genomic_DNA"/>
</dbReference>
<keyword evidence="7" id="KW-0813">Transport</keyword>
<dbReference type="Pfam" id="PF02472">
    <property type="entry name" value="ExbD"/>
    <property type="match status" value="1"/>
</dbReference>
<keyword evidence="10" id="KW-1185">Reference proteome</keyword>
<sequence>MKMSRRAKRMSRHFARNKKQPSLNLVSLMDIFTILVFFLMVNQSDVKVLQNNESIKMPESAAEQLPAESLVVFVNSEQILVQGRAVATVSDVSGPESLIPSLQEELVYQASKQRVLSEEELEEGRAVTIVGDKQIPYALLKKIMATCAEANYTNISLAVNRKVSKGA</sequence>
<evidence type="ECO:0000256" key="5">
    <source>
        <dbReference type="ARBA" id="ARBA00022989"/>
    </source>
</evidence>
<evidence type="ECO:0000256" key="2">
    <source>
        <dbReference type="ARBA" id="ARBA00005811"/>
    </source>
</evidence>
<gene>
    <name evidence="9" type="ORF">GCM10007876_05360</name>
</gene>
<proteinExistence type="inferred from homology"/>
<comment type="caution">
    <text evidence="9">The sequence shown here is derived from an EMBL/GenBank/DDBJ whole genome shotgun (WGS) entry which is preliminary data.</text>
</comment>
<keyword evidence="6 8" id="KW-0472">Membrane</keyword>
<evidence type="ECO:0000256" key="8">
    <source>
        <dbReference type="SAM" id="Phobius"/>
    </source>
</evidence>
<name>A0AA37W684_9GAMM</name>
<dbReference type="GO" id="GO:0015031">
    <property type="term" value="P:protein transport"/>
    <property type="evidence" value="ECO:0007669"/>
    <property type="project" value="UniProtKB-KW"/>
</dbReference>
<reference evidence="9" key="2">
    <citation type="submission" date="2023-01" db="EMBL/GenBank/DDBJ databases">
        <title>Draft genome sequence of Litoribrevibacter albus strain NBRC 110071.</title>
        <authorList>
            <person name="Sun Q."/>
            <person name="Mori K."/>
        </authorList>
    </citation>
    <scope>NUCLEOTIDE SEQUENCE</scope>
    <source>
        <strain evidence="9">NBRC 110071</strain>
    </source>
</reference>
<keyword evidence="3" id="KW-1003">Cell membrane</keyword>
<dbReference type="RefSeq" id="WP_284378462.1">
    <property type="nucleotide sequence ID" value="NZ_BSNM01000003.1"/>
</dbReference>
<organism evidence="9 10">
    <name type="scientific">Litoribrevibacter albus</name>
    <dbReference type="NCBI Taxonomy" id="1473156"/>
    <lineage>
        <taxon>Bacteria</taxon>
        <taxon>Pseudomonadati</taxon>
        <taxon>Pseudomonadota</taxon>
        <taxon>Gammaproteobacteria</taxon>
        <taxon>Oceanospirillales</taxon>
        <taxon>Oceanospirillaceae</taxon>
        <taxon>Litoribrevibacter</taxon>
    </lineage>
</organism>
<keyword evidence="7" id="KW-0653">Protein transport</keyword>
<dbReference type="GO" id="GO:0005886">
    <property type="term" value="C:plasma membrane"/>
    <property type="evidence" value="ECO:0007669"/>
    <property type="project" value="UniProtKB-SubCell"/>
</dbReference>
<reference evidence="9" key="1">
    <citation type="journal article" date="2014" name="Int. J. Syst. Evol. Microbiol.">
        <title>Complete genome sequence of Corynebacterium casei LMG S-19264T (=DSM 44701T), isolated from a smear-ripened cheese.</title>
        <authorList>
            <consortium name="US DOE Joint Genome Institute (JGI-PGF)"/>
            <person name="Walter F."/>
            <person name="Albersmeier A."/>
            <person name="Kalinowski J."/>
            <person name="Ruckert C."/>
        </authorList>
    </citation>
    <scope>NUCLEOTIDE SEQUENCE</scope>
    <source>
        <strain evidence="9">NBRC 110071</strain>
    </source>
</reference>
<dbReference type="GO" id="GO:0022857">
    <property type="term" value="F:transmembrane transporter activity"/>
    <property type="evidence" value="ECO:0007669"/>
    <property type="project" value="InterPro"/>
</dbReference>
<accession>A0AA37W684</accession>